<name>A0A194RG60_PAPMA</name>
<dbReference type="InParanoid" id="A0A194RG60"/>
<evidence type="ECO:0000256" key="1">
    <source>
        <dbReference type="SAM" id="Phobius"/>
    </source>
</evidence>
<keyword evidence="1" id="KW-0812">Transmembrane</keyword>
<feature type="transmembrane region" description="Helical" evidence="1">
    <location>
        <begin position="37"/>
        <end position="53"/>
    </location>
</feature>
<evidence type="ECO:0000313" key="2">
    <source>
        <dbReference type="EMBL" id="KPJ16803.1"/>
    </source>
</evidence>
<accession>A0A194RG60</accession>
<evidence type="ECO:0000313" key="3">
    <source>
        <dbReference type="Proteomes" id="UP000053240"/>
    </source>
</evidence>
<protein>
    <recommendedName>
        <fullName evidence="4">Transmembrane protein</fullName>
    </recommendedName>
</protein>
<reference evidence="2 3" key="1">
    <citation type="journal article" date="2015" name="Nat. Commun.">
        <title>Outbred genome sequencing and CRISPR/Cas9 gene editing in butterflies.</title>
        <authorList>
            <person name="Li X."/>
            <person name="Fan D."/>
            <person name="Zhang W."/>
            <person name="Liu G."/>
            <person name="Zhang L."/>
            <person name="Zhao L."/>
            <person name="Fang X."/>
            <person name="Chen L."/>
            <person name="Dong Y."/>
            <person name="Chen Y."/>
            <person name="Ding Y."/>
            <person name="Zhao R."/>
            <person name="Feng M."/>
            <person name="Zhu Y."/>
            <person name="Feng Y."/>
            <person name="Jiang X."/>
            <person name="Zhu D."/>
            <person name="Xiang H."/>
            <person name="Feng X."/>
            <person name="Li S."/>
            <person name="Wang J."/>
            <person name="Zhang G."/>
            <person name="Kronforst M.R."/>
            <person name="Wang W."/>
        </authorList>
    </citation>
    <scope>NUCLEOTIDE SEQUENCE [LARGE SCALE GENOMIC DNA]</scope>
    <source>
        <strain evidence="2">Ya'a_city_454_Pm</strain>
        <tissue evidence="2">Whole body</tissue>
    </source>
</reference>
<evidence type="ECO:0008006" key="4">
    <source>
        <dbReference type="Google" id="ProtNLM"/>
    </source>
</evidence>
<sequence>MSNSLSRDKGDLIVDYNSLQAKVEEAYRHKIQTHYKMFGKLIILFAILAFAFARPQVYPGYSYGTYSGASYPGYYGYSGYSNPYPYGSYGTYSASPYSSLGYGYY</sequence>
<dbReference type="Proteomes" id="UP000053240">
    <property type="component" value="Unassembled WGS sequence"/>
</dbReference>
<dbReference type="EMBL" id="KQ460205">
    <property type="protein sequence ID" value="KPJ16803.1"/>
    <property type="molecule type" value="Genomic_DNA"/>
</dbReference>
<keyword evidence="1" id="KW-1133">Transmembrane helix</keyword>
<dbReference type="AlphaFoldDB" id="A0A194RG60"/>
<keyword evidence="3" id="KW-1185">Reference proteome</keyword>
<proteinExistence type="predicted"/>
<organism evidence="2 3">
    <name type="scientific">Papilio machaon</name>
    <name type="common">Old World swallowtail butterfly</name>
    <dbReference type="NCBI Taxonomy" id="76193"/>
    <lineage>
        <taxon>Eukaryota</taxon>
        <taxon>Metazoa</taxon>
        <taxon>Ecdysozoa</taxon>
        <taxon>Arthropoda</taxon>
        <taxon>Hexapoda</taxon>
        <taxon>Insecta</taxon>
        <taxon>Pterygota</taxon>
        <taxon>Neoptera</taxon>
        <taxon>Endopterygota</taxon>
        <taxon>Lepidoptera</taxon>
        <taxon>Glossata</taxon>
        <taxon>Ditrysia</taxon>
        <taxon>Papilionoidea</taxon>
        <taxon>Papilionidae</taxon>
        <taxon>Papilioninae</taxon>
        <taxon>Papilio</taxon>
    </lineage>
</organism>
<keyword evidence="1" id="KW-0472">Membrane</keyword>
<gene>
    <name evidence="2" type="ORF">RR48_13659</name>
</gene>